<accession>A0AAD1XKF3</accession>
<gene>
    <name evidence="11" type="ORF">ECRASSUSDP1_LOCUS15675</name>
</gene>
<keyword evidence="5 8" id="KW-0863">Zinc-finger</keyword>
<reference evidence="11" key="1">
    <citation type="submission" date="2023-07" db="EMBL/GenBank/DDBJ databases">
        <authorList>
            <consortium name="AG Swart"/>
            <person name="Singh M."/>
            <person name="Singh A."/>
            <person name="Seah K."/>
            <person name="Emmerich C."/>
        </authorList>
    </citation>
    <scope>NUCLEOTIDE SEQUENCE</scope>
    <source>
        <strain evidence="11">DP1</strain>
    </source>
</reference>
<dbReference type="GO" id="GO:0016567">
    <property type="term" value="P:protein ubiquitination"/>
    <property type="evidence" value="ECO:0007669"/>
    <property type="project" value="TreeGrafter"/>
</dbReference>
<keyword evidence="7" id="KW-0862">Zinc</keyword>
<keyword evidence="12" id="KW-1185">Reference proteome</keyword>
<evidence type="ECO:0000256" key="4">
    <source>
        <dbReference type="ARBA" id="ARBA00022723"/>
    </source>
</evidence>
<dbReference type="EMBL" id="CAMPGE010015715">
    <property type="protein sequence ID" value="CAI2374323.1"/>
    <property type="molecule type" value="Genomic_DNA"/>
</dbReference>
<dbReference type="AlphaFoldDB" id="A0AAD1XKF3"/>
<feature type="region of interest" description="Disordered" evidence="9">
    <location>
        <begin position="239"/>
        <end position="298"/>
    </location>
</feature>
<name>A0AAD1XKF3_EUPCR</name>
<dbReference type="InterPro" id="IPR058981">
    <property type="entry name" value="MGRN1/RNF157-like_N"/>
</dbReference>
<dbReference type="PANTHER" id="PTHR22996">
    <property type="entry name" value="MAHOGUNIN"/>
    <property type="match status" value="1"/>
</dbReference>
<evidence type="ECO:0000256" key="3">
    <source>
        <dbReference type="ARBA" id="ARBA00022679"/>
    </source>
</evidence>
<evidence type="ECO:0000313" key="11">
    <source>
        <dbReference type="EMBL" id="CAI2374323.1"/>
    </source>
</evidence>
<dbReference type="GO" id="GO:0008270">
    <property type="term" value="F:zinc ion binding"/>
    <property type="evidence" value="ECO:0007669"/>
    <property type="project" value="UniProtKB-KW"/>
</dbReference>
<dbReference type="PANTHER" id="PTHR22996:SF0">
    <property type="entry name" value="RE60872P-RELATED"/>
    <property type="match status" value="1"/>
</dbReference>
<comment type="caution">
    <text evidence="11">The sequence shown here is derived from an EMBL/GenBank/DDBJ whole genome shotgun (WGS) entry which is preliminary data.</text>
</comment>
<organism evidence="11 12">
    <name type="scientific">Euplotes crassus</name>
    <dbReference type="NCBI Taxonomy" id="5936"/>
    <lineage>
        <taxon>Eukaryota</taxon>
        <taxon>Sar</taxon>
        <taxon>Alveolata</taxon>
        <taxon>Ciliophora</taxon>
        <taxon>Intramacronucleata</taxon>
        <taxon>Spirotrichea</taxon>
        <taxon>Hypotrichia</taxon>
        <taxon>Euplotida</taxon>
        <taxon>Euplotidae</taxon>
        <taxon>Moneuplotes</taxon>
    </lineage>
</organism>
<feature type="domain" description="RING-type" evidence="10">
    <location>
        <begin position="190"/>
        <end position="229"/>
    </location>
</feature>
<evidence type="ECO:0000256" key="6">
    <source>
        <dbReference type="ARBA" id="ARBA00022786"/>
    </source>
</evidence>
<dbReference type="SUPFAM" id="SSF57850">
    <property type="entry name" value="RING/U-box"/>
    <property type="match status" value="1"/>
</dbReference>
<dbReference type="GO" id="GO:0061630">
    <property type="term" value="F:ubiquitin protein ligase activity"/>
    <property type="evidence" value="ECO:0007669"/>
    <property type="project" value="UniProtKB-EC"/>
</dbReference>
<dbReference type="Pfam" id="PF13920">
    <property type="entry name" value="zf-C3HC4_3"/>
    <property type="match status" value="1"/>
</dbReference>
<dbReference type="PROSITE" id="PS50089">
    <property type="entry name" value="ZF_RING_2"/>
    <property type="match status" value="1"/>
</dbReference>
<dbReference type="EC" id="2.3.2.27" evidence="2"/>
<evidence type="ECO:0000313" key="12">
    <source>
        <dbReference type="Proteomes" id="UP001295684"/>
    </source>
</evidence>
<dbReference type="InterPro" id="IPR045194">
    <property type="entry name" value="MGRN1/RNF157-like"/>
</dbReference>
<feature type="compositionally biased region" description="Acidic residues" evidence="9">
    <location>
        <begin position="272"/>
        <end position="284"/>
    </location>
</feature>
<dbReference type="Proteomes" id="UP001295684">
    <property type="component" value="Unassembled WGS sequence"/>
</dbReference>
<feature type="compositionally biased region" description="Basic and acidic residues" evidence="9">
    <location>
        <begin position="239"/>
        <end position="271"/>
    </location>
</feature>
<keyword evidence="3" id="KW-0808">Transferase</keyword>
<comment type="catalytic activity">
    <reaction evidence="1">
        <text>S-ubiquitinyl-[E2 ubiquitin-conjugating enzyme]-L-cysteine + [acceptor protein]-L-lysine = [E2 ubiquitin-conjugating enzyme]-L-cysteine + N(6)-ubiquitinyl-[acceptor protein]-L-lysine.</text>
        <dbReference type="EC" id="2.3.2.27"/>
    </reaction>
</comment>
<dbReference type="Pfam" id="PF26192">
    <property type="entry name" value="RNF157-like_N"/>
    <property type="match status" value="1"/>
</dbReference>
<evidence type="ECO:0000256" key="5">
    <source>
        <dbReference type="ARBA" id="ARBA00022771"/>
    </source>
</evidence>
<sequence length="298" mass="34052">MNGVDDTTSQVAVLKMHSSIRRDTIKLVKDEEGKYYFSLQFDSVYNCAITFHLCSQELKNDKNIPLHFVTAPDLPSPSQYKFEAGIGQDFPPKLSMFNPSDYNQDSLTEAKDDYYPIVVMIETNYPKDYKGKAKNSSQIVYGSFKLEGYDYSFHCIKTKFLFNKRMFDIGEIFGVEGGTSNIVNDNNKLCVICFTNDKDTVVLPCRHMCLCMECSQIVRRQSNNCPICRTKVSTFIQIKEKSKEDERNKESISDAKKKEVAEKAANDAMKDDNEEEMSSDEPEENKDSHRANTPDLDV</sequence>
<dbReference type="InterPro" id="IPR001841">
    <property type="entry name" value="Znf_RING"/>
</dbReference>
<dbReference type="InterPro" id="IPR013083">
    <property type="entry name" value="Znf_RING/FYVE/PHD"/>
</dbReference>
<dbReference type="SMART" id="SM00184">
    <property type="entry name" value="RING"/>
    <property type="match status" value="1"/>
</dbReference>
<keyword evidence="6" id="KW-0833">Ubl conjugation pathway</keyword>
<evidence type="ECO:0000256" key="9">
    <source>
        <dbReference type="SAM" id="MobiDB-lite"/>
    </source>
</evidence>
<evidence type="ECO:0000256" key="1">
    <source>
        <dbReference type="ARBA" id="ARBA00000900"/>
    </source>
</evidence>
<dbReference type="Gene3D" id="3.30.40.10">
    <property type="entry name" value="Zinc/RING finger domain, C3HC4 (zinc finger)"/>
    <property type="match status" value="1"/>
</dbReference>
<evidence type="ECO:0000259" key="10">
    <source>
        <dbReference type="PROSITE" id="PS50089"/>
    </source>
</evidence>
<evidence type="ECO:0000256" key="2">
    <source>
        <dbReference type="ARBA" id="ARBA00012483"/>
    </source>
</evidence>
<protein>
    <recommendedName>
        <fullName evidence="2">RING-type E3 ubiquitin transferase</fullName>
        <ecNumber evidence="2">2.3.2.27</ecNumber>
    </recommendedName>
</protein>
<evidence type="ECO:0000256" key="8">
    <source>
        <dbReference type="PROSITE-ProRule" id="PRU00175"/>
    </source>
</evidence>
<evidence type="ECO:0000256" key="7">
    <source>
        <dbReference type="ARBA" id="ARBA00022833"/>
    </source>
</evidence>
<proteinExistence type="predicted"/>
<keyword evidence="4" id="KW-0479">Metal-binding</keyword>